<feature type="active site" description="Charge relay system" evidence="4 5">
    <location>
        <position position="612"/>
    </location>
</feature>
<feature type="domain" description="Subtilisin-like protease fibronectin type-III" evidence="9">
    <location>
        <begin position="701"/>
        <end position="784"/>
    </location>
</feature>
<dbReference type="Gene3D" id="3.50.30.30">
    <property type="match status" value="1"/>
</dbReference>
<dbReference type="SUPFAM" id="SSF52025">
    <property type="entry name" value="PA domain"/>
    <property type="match status" value="1"/>
</dbReference>
<dbReference type="RefSeq" id="WP_337335537.1">
    <property type="nucleotide sequence ID" value="NZ_JBBDHC010000012.1"/>
</dbReference>
<evidence type="ECO:0000259" key="8">
    <source>
        <dbReference type="Pfam" id="PF02225"/>
    </source>
</evidence>
<dbReference type="InterPro" id="IPR045051">
    <property type="entry name" value="SBT"/>
</dbReference>
<evidence type="ECO:0000256" key="4">
    <source>
        <dbReference type="PIRSR" id="PIRSR615500-1"/>
    </source>
</evidence>
<feature type="active site" description="Charge relay system" evidence="4 5">
    <location>
        <position position="253"/>
    </location>
</feature>
<evidence type="ECO:0000259" key="7">
    <source>
        <dbReference type="Pfam" id="PF00082"/>
    </source>
</evidence>
<organism evidence="10 11">
    <name type="scientific">Denitratimonas tolerans</name>
    <dbReference type="NCBI Taxonomy" id="1338420"/>
    <lineage>
        <taxon>Bacteria</taxon>
        <taxon>Pseudomonadati</taxon>
        <taxon>Pseudomonadota</taxon>
        <taxon>Gammaproteobacteria</taxon>
        <taxon>Lysobacterales</taxon>
        <taxon>Lysobacteraceae</taxon>
        <taxon>Denitratimonas</taxon>
    </lineage>
</organism>
<comment type="similarity">
    <text evidence="5">Belongs to the peptidase S8 family.</text>
</comment>
<evidence type="ECO:0000259" key="9">
    <source>
        <dbReference type="Pfam" id="PF17766"/>
    </source>
</evidence>
<dbReference type="PROSITE" id="PS51892">
    <property type="entry name" value="SUBTILASE"/>
    <property type="match status" value="1"/>
</dbReference>
<evidence type="ECO:0000313" key="11">
    <source>
        <dbReference type="Proteomes" id="UP001364472"/>
    </source>
</evidence>
<feature type="chain" id="PRO_5043790908" evidence="6">
    <location>
        <begin position="29"/>
        <end position="1010"/>
    </location>
</feature>
<proteinExistence type="inferred from homology"/>
<dbReference type="Proteomes" id="UP001364472">
    <property type="component" value="Unassembled WGS sequence"/>
</dbReference>
<dbReference type="Pfam" id="PF00082">
    <property type="entry name" value="Peptidase_S8"/>
    <property type="match status" value="1"/>
</dbReference>
<evidence type="ECO:0000256" key="5">
    <source>
        <dbReference type="PROSITE-ProRule" id="PRU01240"/>
    </source>
</evidence>
<evidence type="ECO:0000256" key="1">
    <source>
        <dbReference type="ARBA" id="ARBA00022670"/>
    </source>
</evidence>
<evidence type="ECO:0000313" key="10">
    <source>
        <dbReference type="EMBL" id="MEJ1249818.1"/>
    </source>
</evidence>
<dbReference type="EMBL" id="JBBDHC010000012">
    <property type="protein sequence ID" value="MEJ1249818.1"/>
    <property type="molecule type" value="Genomic_DNA"/>
</dbReference>
<evidence type="ECO:0000256" key="3">
    <source>
        <dbReference type="ARBA" id="ARBA00022825"/>
    </source>
</evidence>
<evidence type="ECO:0000256" key="2">
    <source>
        <dbReference type="ARBA" id="ARBA00022801"/>
    </source>
</evidence>
<reference evidence="10 11" key="1">
    <citation type="journal article" date="2016" name="Antonie Van Leeuwenhoek">
        <title>Denitratimonas tolerans gen. nov., sp. nov., a denitrifying bacterium isolated from a bioreactor for tannery wastewater treatment.</title>
        <authorList>
            <person name="Han S.I."/>
            <person name="Kim J.O."/>
            <person name="Lee Y.R."/>
            <person name="Ekpeghere K.I."/>
            <person name="Koh S.C."/>
            <person name="Whang K.S."/>
        </authorList>
    </citation>
    <scope>NUCLEOTIDE SEQUENCE [LARGE SCALE GENOMIC DNA]</scope>
    <source>
        <strain evidence="10 11">KACC 17565</strain>
    </source>
</reference>
<dbReference type="InterPro" id="IPR041469">
    <property type="entry name" value="Subtilisin-like_FN3"/>
</dbReference>
<feature type="signal peptide" evidence="6">
    <location>
        <begin position="1"/>
        <end position="28"/>
    </location>
</feature>
<dbReference type="GO" id="GO:0004252">
    <property type="term" value="F:serine-type endopeptidase activity"/>
    <property type="evidence" value="ECO:0007669"/>
    <property type="project" value="UniProtKB-UniRule"/>
</dbReference>
<dbReference type="AlphaFoldDB" id="A0AAW9R345"/>
<sequence length="1010" mass="104281">MSFIKPTLVASAIGLAIAGIGAPATLHAAPTSFDAQFVQAPMATLEESETGRYIVTFVEPGLVQYRGGIAGLARTAPGVDGISLNSSKKFVMDSVAAKEYQNYLVEQRKLHLDAIQRALGHSLDIHYTYDVTRSGISVSLSHAEALQVAGLPGVLSVAPVQLYETQTTRGPSFIGADTIWNGTAIPNWATATRGQGVKVGIIDTGTFIGHPSFTDDPACGFSAANPKLFPRDCVTNNGTQCTGTLFDADMSSHGVHTSSTAAGNTLSNASAPPAPPLPAGVTMSGVAPCASIYSYNVANHTTGALSEDSLESAIQHAIVDQVDVVNYSIGRTCGGGNPWTDQRMQSFLNASDADVFVAASAGNTRDTCTNPVGLVGNNGPWILTVANSTQDEVVTPTLTVVAPGPVPAMLEQIPLTPGSTTLSPSVTLPMFDARIKVSPNLEACTAGGGIPAGTFTSADVAIVRRGSCNFAEKITNAYNAGARTVIVANNQPGTISMDTTGAPGDAASFSIGSQAIGDALIAFIGNPPSDHVFSDGFEDSAPAPTVDPVFGDYLPVEILSRQGDVINGSSLRGPTQAPYDNLTKPDITGPGTDIYAAYMAVEGNYGLMTGTSMSSPHLAGAAALVRAVHPTWTPYEVKSAIQTTASRTGFMEDGTTPWTPDAVGSGRVDLSRATLAGLTLDETKANFLAANPNGGSISQTQLNLASLRNVACGTSCSWTRTVTNRLDVSGSWNSTVENPAGYTLSVSPATFTLAPDASQTVTVTATAVGAATQSLSFGAVILQETGSASPDQHFTVAIKGETPMAPPGYCDGGTCVLKIDTMPDAGGSFSAVGCSTYCGFVWLNQFSPPAEEYPITLTAVQSLFAASSNPQGDKIHIYIYLDDDADPTNGATLLGQHTYTLPAPLNAWRNITLPTPIVVSGPGHILIAMTNPTGNAGTRPASGDPGPFNGHGWIGDYVDTAAGVAPDLSSPSVDLLPNDQAITGFDRNWLIRATGTNGGGRPISLEPVTR</sequence>
<protein>
    <submittedName>
        <fullName evidence="10">S8 family serine peptidase</fullName>
    </submittedName>
</protein>
<dbReference type="Pfam" id="PF17766">
    <property type="entry name" value="fn3_6"/>
    <property type="match status" value="1"/>
</dbReference>
<dbReference type="Gene3D" id="3.40.50.200">
    <property type="entry name" value="Peptidase S8/S53 domain"/>
    <property type="match status" value="1"/>
</dbReference>
<accession>A0AAW9R345</accession>
<keyword evidence="6" id="KW-0732">Signal</keyword>
<dbReference type="Gene3D" id="2.60.40.2310">
    <property type="match status" value="1"/>
</dbReference>
<dbReference type="InterPro" id="IPR000209">
    <property type="entry name" value="Peptidase_S8/S53_dom"/>
</dbReference>
<name>A0AAW9R345_9GAMM</name>
<dbReference type="SUPFAM" id="SSF52743">
    <property type="entry name" value="Subtilisin-like"/>
    <property type="match status" value="1"/>
</dbReference>
<evidence type="ECO:0000256" key="6">
    <source>
        <dbReference type="SAM" id="SignalP"/>
    </source>
</evidence>
<feature type="active site" description="Charge relay system" evidence="4 5">
    <location>
        <position position="203"/>
    </location>
</feature>
<keyword evidence="3 5" id="KW-0720">Serine protease</keyword>
<dbReference type="InterPro" id="IPR036852">
    <property type="entry name" value="Peptidase_S8/S53_dom_sf"/>
</dbReference>
<dbReference type="Pfam" id="PF02225">
    <property type="entry name" value="PA"/>
    <property type="match status" value="1"/>
</dbReference>
<feature type="domain" description="PA" evidence="8">
    <location>
        <begin position="440"/>
        <end position="503"/>
    </location>
</feature>
<comment type="caution">
    <text evidence="10">The sequence shown here is derived from an EMBL/GenBank/DDBJ whole genome shotgun (WGS) entry which is preliminary data.</text>
</comment>
<dbReference type="PRINTS" id="PR00723">
    <property type="entry name" value="SUBTILISIN"/>
</dbReference>
<dbReference type="PANTHER" id="PTHR10795">
    <property type="entry name" value="PROPROTEIN CONVERTASE SUBTILISIN/KEXIN"/>
    <property type="match status" value="1"/>
</dbReference>
<dbReference type="InterPro" id="IPR046450">
    <property type="entry name" value="PA_dom_sf"/>
</dbReference>
<keyword evidence="11" id="KW-1185">Reference proteome</keyword>
<dbReference type="InterPro" id="IPR003137">
    <property type="entry name" value="PA_domain"/>
</dbReference>
<feature type="domain" description="Peptidase S8/S53" evidence="7">
    <location>
        <begin position="194"/>
        <end position="649"/>
    </location>
</feature>
<dbReference type="GO" id="GO:0006508">
    <property type="term" value="P:proteolysis"/>
    <property type="evidence" value="ECO:0007669"/>
    <property type="project" value="UniProtKB-KW"/>
</dbReference>
<keyword evidence="2 5" id="KW-0378">Hydrolase</keyword>
<dbReference type="InterPro" id="IPR015500">
    <property type="entry name" value="Peptidase_S8_subtilisin-rel"/>
</dbReference>
<keyword evidence="1 5" id="KW-0645">Protease</keyword>
<gene>
    <name evidence="10" type="ORF">WB794_09065</name>
</gene>